<reference evidence="2 3" key="1">
    <citation type="submission" date="2024-02" db="EMBL/GenBank/DDBJ databases">
        <title>de novo genome assembly of Solanum bulbocastanum strain 11H21.</title>
        <authorList>
            <person name="Hosaka A.J."/>
        </authorList>
    </citation>
    <scope>NUCLEOTIDE SEQUENCE [LARGE SCALE GENOMIC DNA]</scope>
    <source>
        <tissue evidence="2">Young leaves</tissue>
    </source>
</reference>
<name>A0AAN8YAP1_SOLBU</name>
<gene>
    <name evidence="2" type="ORF">RDI58_014534</name>
</gene>
<accession>A0AAN8YAP1</accession>
<organism evidence="2 3">
    <name type="scientific">Solanum bulbocastanum</name>
    <name type="common">Wild potato</name>
    <dbReference type="NCBI Taxonomy" id="147425"/>
    <lineage>
        <taxon>Eukaryota</taxon>
        <taxon>Viridiplantae</taxon>
        <taxon>Streptophyta</taxon>
        <taxon>Embryophyta</taxon>
        <taxon>Tracheophyta</taxon>
        <taxon>Spermatophyta</taxon>
        <taxon>Magnoliopsida</taxon>
        <taxon>eudicotyledons</taxon>
        <taxon>Gunneridae</taxon>
        <taxon>Pentapetalae</taxon>
        <taxon>asterids</taxon>
        <taxon>lamiids</taxon>
        <taxon>Solanales</taxon>
        <taxon>Solanaceae</taxon>
        <taxon>Solanoideae</taxon>
        <taxon>Solaneae</taxon>
        <taxon>Solanum</taxon>
    </lineage>
</organism>
<feature type="region of interest" description="Disordered" evidence="1">
    <location>
        <begin position="35"/>
        <end position="72"/>
    </location>
</feature>
<dbReference type="AlphaFoldDB" id="A0AAN8YAP1"/>
<sequence>MREREKDEVVKRQGVWKQNRKGKVMTYSNCGEQNHNARECEKAKQGKQPTKKQGKQPSRQRKESGRGKKKAA</sequence>
<proteinExistence type="predicted"/>
<dbReference type="Proteomes" id="UP001371456">
    <property type="component" value="Unassembled WGS sequence"/>
</dbReference>
<protein>
    <submittedName>
        <fullName evidence="2">Uncharacterized protein</fullName>
    </submittedName>
</protein>
<keyword evidence="3" id="KW-1185">Reference proteome</keyword>
<comment type="caution">
    <text evidence="2">The sequence shown here is derived from an EMBL/GenBank/DDBJ whole genome shotgun (WGS) entry which is preliminary data.</text>
</comment>
<evidence type="ECO:0000313" key="3">
    <source>
        <dbReference type="Proteomes" id="UP001371456"/>
    </source>
</evidence>
<evidence type="ECO:0000313" key="2">
    <source>
        <dbReference type="EMBL" id="KAK6786009.1"/>
    </source>
</evidence>
<feature type="compositionally biased region" description="Basic and acidic residues" evidence="1">
    <location>
        <begin position="35"/>
        <end position="44"/>
    </location>
</feature>
<dbReference type="EMBL" id="JBANQN010000006">
    <property type="protein sequence ID" value="KAK6786009.1"/>
    <property type="molecule type" value="Genomic_DNA"/>
</dbReference>
<evidence type="ECO:0000256" key="1">
    <source>
        <dbReference type="SAM" id="MobiDB-lite"/>
    </source>
</evidence>